<comment type="similarity">
    <text evidence="5">Belongs to the AcnX type II large subunit family.</text>
</comment>
<evidence type="ECO:0000256" key="3">
    <source>
        <dbReference type="ARBA" id="ARBA00045120"/>
    </source>
</evidence>
<dbReference type="Pfam" id="PF04412">
    <property type="entry name" value="AcnX"/>
    <property type="match status" value="1"/>
</dbReference>
<evidence type="ECO:0000256" key="5">
    <source>
        <dbReference type="ARBA" id="ARBA00046333"/>
    </source>
</evidence>
<accession>A0A7C4HFD5</accession>
<evidence type="ECO:0000256" key="7">
    <source>
        <dbReference type="ARBA" id="ARBA00047176"/>
    </source>
</evidence>
<evidence type="ECO:0000313" key="10">
    <source>
        <dbReference type="EMBL" id="HGM58588.1"/>
    </source>
</evidence>
<evidence type="ECO:0000256" key="8">
    <source>
        <dbReference type="ARBA" id="ARBA00047196"/>
    </source>
</evidence>
<dbReference type="PANTHER" id="PTHR36577:SF3">
    <property type="entry name" value="DUF521 DOMAIN PROTEIN (AFU_ORTHOLOGUE AFUA_6G00490)"/>
    <property type="match status" value="1"/>
</dbReference>
<dbReference type="PANTHER" id="PTHR36577">
    <property type="entry name" value="DUF521 DOMAIN PROTEIN (AFU_ORTHOLOGUE AFUA_6G00490)"/>
    <property type="match status" value="1"/>
</dbReference>
<dbReference type="InterPro" id="IPR007506">
    <property type="entry name" value="PMDh-L-like_dom"/>
</dbReference>
<feature type="domain" description="Phosphomevalonate dehydratase large subunit-like" evidence="9">
    <location>
        <begin position="1"/>
        <end position="390"/>
    </location>
</feature>
<evidence type="ECO:0000259" key="9">
    <source>
        <dbReference type="Pfam" id="PF04412"/>
    </source>
</evidence>
<protein>
    <recommendedName>
        <fullName evidence="8">Phosphomevalonate dehydratase large subunit</fullName>
        <ecNumber evidence="7">4.2.1.182</ecNumber>
    </recommendedName>
</protein>
<comment type="function">
    <text evidence="4">Component of a hydro-lyase that catalyzes the dehydration of mevalonate 5-phosphate (MVA5P) to form trans-anhydromevalonate 5-phosphate (tAHMP). Involved in the archaeal mevalonate (MVA) pathway, which provides fundamental precursors for isoprenoid biosynthesis, such as isopentenyl diphosphate (IPP) and dimethylallyl diphosphate (DMAPP).</text>
</comment>
<proteinExistence type="inferred from homology"/>
<organism evidence="10">
    <name type="scientific">Staphylothermus marinus</name>
    <dbReference type="NCBI Taxonomy" id="2280"/>
    <lineage>
        <taxon>Archaea</taxon>
        <taxon>Thermoproteota</taxon>
        <taxon>Thermoprotei</taxon>
        <taxon>Desulfurococcales</taxon>
        <taxon>Desulfurococcaceae</taxon>
        <taxon>Staphylothermus</taxon>
    </lineage>
</organism>
<evidence type="ECO:0000256" key="2">
    <source>
        <dbReference type="ARBA" id="ARBA00023239"/>
    </source>
</evidence>
<name>A0A7C4HFD5_STAMA</name>
<gene>
    <name evidence="10" type="ORF">ENU14_03240</name>
</gene>
<evidence type="ECO:0000256" key="6">
    <source>
        <dbReference type="ARBA" id="ARBA00046520"/>
    </source>
</evidence>
<dbReference type="AlphaFoldDB" id="A0A7C4HFD5"/>
<keyword evidence="1" id="KW-0408">Iron</keyword>
<sequence>MYLTPYQEKILNGEYGWIYAKAFELIVKIGEVLGAEKLISVNHVHVSGVSYSNIGDYGLEFIKEFYVKGGLAKVYTTVNPGCIDLSNSSRLISNMFYNKQLEINNYLEKMGFKPTYTCIPYLHRRPVLNEHLAWGESSAVIFANSIYGARTNREGGPLTIASALTGYTYYHGLHLDRERVIDTVISIENIESKYYGLIGLWIGENIENKPLIKNAVNDYSSLKILLASAAASGDHGLIAIDKITPKKSYYMSDKIEKINIELKDIEKYQSKTLEFDLKDSKIIGFIGCPHLDPVEFTEIYDYIVNIYSRGRCRLRNYLLISVPYIYNELFINEINVLRRIGVEVTLGTCPIVSTISEKPDYVITNSGKAYFYLKKHKNIEVYLSTPFEIIRQLCE</sequence>
<comment type="caution">
    <text evidence="10">The sequence shown here is derived from an EMBL/GenBank/DDBJ whole genome shotgun (WGS) entry which is preliminary data.</text>
</comment>
<dbReference type="EMBL" id="DTBJ01000022">
    <property type="protein sequence ID" value="HGM58588.1"/>
    <property type="molecule type" value="Genomic_DNA"/>
</dbReference>
<evidence type="ECO:0000256" key="4">
    <source>
        <dbReference type="ARBA" id="ARBA00045299"/>
    </source>
</evidence>
<dbReference type="GO" id="GO:0016829">
    <property type="term" value="F:lyase activity"/>
    <property type="evidence" value="ECO:0007669"/>
    <property type="project" value="UniProtKB-KW"/>
</dbReference>
<dbReference type="EC" id="4.2.1.182" evidence="7"/>
<keyword evidence="2" id="KW-0456">Lyase</keyword>
<reference evidence="10" key="1">
    <citation type="journal article" date="2020" name="mSystems">
        <title>Genome- and Community-Level Interaction Insights into Carbon Utilization and Element Cycling Functions of Hydrothermarchaeota in Hydrothermal Sediment.</title>
        <authorList>
            <person name="Zhou Z."/>
            <person name="Liu Y."/>
            <person name="Xu W."/>
            <person name="Pan J."/>
            <person name="Luo Z.H."/>
            <person name="Li M."/>
        </authorList>
    </citation>
    <scope>NUCLEOTIDE SEQUENCE [LARGE SCALE GENOMIC DNA]</scope>
    <source>
        <strain evidence="10">SpSt-642</strain>
    </source>
</reference>
<evidence type="ECO:0000256" key="1">
    <source>
        <dbReference type="ARBA" id="ARBA00023004"/>
    </source>
</evidence>
<comment type="catalytic activity">
    <reaction evidence="3">
        <text>(R)-5-phosphomevalonate = (2E)-3-methyl-5-phosphooxypent-2-enoate + H2O</text>
        <dbReference type="Rhea" id="RHEA:78975"/>
        <dbReference type="ChEBI" id="CHEBI:15377"/>
        <dbReference type="ChEBI" id="CHEBI:58146"/>
        <dbReference type="ChEBI" id="CHEBI:229665"/>
        <dbReference type="EC" id="4.2.1.182"/>
    </reaction>
    <physiologicalReaction direction="left-to-right" evidence="3">
        <dbReference type="Rhea" id="RHEA:78976"/>
    </physiologicalReaction>
</comment>
<comment type="subunit">
    <text evidence="6">Heterodimer composed of a large subunit (PMDh-L) and a small subunit (PMDh-S).</text>
</comment>